<reference evidence="2" key="1">
    <citation type="submission" date="2023-09" db="EMBL/GenBank/DDBJ databases">
        <title>Paenibacillus sp. chi10 Genome sequencing and assembly.</title>
        <authorList>
            <person name="Kim I."/>
        </authorList>
    </citation>
    <scope>NUCLEOTIDE SEQUENCE [LARGE SCALE GENOMIC DNA]</scope>
    <source>
        <strain evidence="2">chi10</strain>
    </source>
</reference>
<keyword evidence="2" id="KW-1185">Reference proteome</keyword>
<dbReference type="EMBL" id="JAVYAA010000001">
    <property type="protein sequence ID" value="MDT8975729.1"/>
    <property type="molecule type" value="Genomic_DNA"/>
</dbReference>
<accession>A0AAJ2JWU4</accession>
<evidence type="ECO:0000313" key="2">
    <source>
        <dbReference type="Proteomes" id="UP001250538"/>
    </source>
</evidence>
<sequence length="107" mass="12409">MSSHHLFRIVRYLSDIVDKGGNVEVEMVVDKVSSGCTIQWLVAEYPTYDFSILTNEYKHAGDEVNKLLKDEYYGTSLNSNRFNNGYCFLITLVSEAIYRSYEENNFE</sequence>
<evidence type="ECO:0000313" key="1">
    <source>
        <dbReference type="EMBL" id="MDT8975729.1"/>
    </source>
</evidence>
<gene>
    <name evidence="1" type="ORF">RQP50_05680</name>
</gene>
<comment type="caution">
    <text evidence="1">The sequence shown here is derived from an EMBL/GenBank/DDBJ whole genome shotgun (WGS) entry which is preliminary data.</text>
</comment>
<protein>
    <submittedName>
        <fullName evidence="1">Uncharacterized protein</fullName>
    </submittedName>
</protein>
<dbReference type="AlphaFoldDB" id="A0AAJ2JWU4"/>
<proteinExistence type="predicted"/>
<dbReference type="RefSeq" id="WP_315743871.1">
    <property type="nucleotide sequence ID" value="NZ_JAVYAA010000001.1"/>
</dbReference>
<name>A0AAJ2JWU4_9BACL</name>
<dbReference type="Proteomes" id="UP001250538">
    <property type="component" value="Unassembled WGS sequence"/>
</dbReference>
<organism evidence="1 2">
    <name type="scientific">Paenibacillus suaedae</name>
    <dbReference type="NCBI Taxonomy" id="3077233"/>
    <lineage>
        <taxon>Bacteria</taxon>
        <taxon>Bacillati</taxon>
        <taxon>Bacillota</taxon>
        <taxon>Bacilli</taxon>
        <taxon>Bacillales</taxon>
        <taxon>Paenibacillaceae</taxon>
        <taxon>Paenibacillus</taxon>
    </lineage>
</organism>